<evidence type="ECO:0000256" key="1">
    <source>
        <dbReference type="ARBA" id="ARBA00006432"/>
    </source>
</evidence>
<dbReference type="InterPro" id="IPR020845">
    <property type="entry name" value="AMP-binding_CS"/>
</dbReference>
<comment type="similarity">
    <text evidence="1">Belongs to the ATP-dependent AMP-binding enzyme family.</text>
</comment>
<sequence>RIKSLKSQLPNVEHIIKIGGEKEKGFEHFEEEIKNTSSEFSPKEEVTLDDEALIIYTSGTTGPPKGVVLTQYNLLIDPDSIAKWHKIDHTQRMMCILPIHHVNGIVVTLFTPLLAGGSIVLNRRFSARTFWKRIQDEKVHIVSLVPTILQYLCEKGEDISKYNLKHFRHIICGAGTLSVALGKKFEGMFGIKIMHGYGLSETTCYDCFLPVDLSDKEHKSWMRDFGYPSIGVAIECNEMAIHNENGNELPEGKRGEIVIRGHLVMKHYYKRQDANKET</sequence>
<accession>X0UC35</accession>
<dbReference type="Gene3D" id="3.40.50.12780">
    <property type="entry name" value="N-terminal domain of ligase-like"/>
    <property type="match status" value="1"/>
</dbReference>
<evidence type="ECO:0000259" key="3">
    <source>
        <dbReference type="Pfam" id="PF00501"/>
    </source>
</evidence>
<feature type="non-terminal residue" evidence="4">
    <location>
        <position position="1"/>
    </location>
</feature>
<dbReference type="InterPro" id="IPR020459">
    <property type="entry name" value="AMP-binding"/>
</dbReference>
<dbReference type="PROSITE" id="PS00455">
    <property type="entry name" value="AMP_BINDING"/>
    <property type="match status" value="1"/>
</dbReference>
<keyword evidence="2" id="KW-0436">Ligase</keyword>
<dbReference type="InterPro" id="IPR042099">
    <property type="entry name" value="ANL_N_sf"/>
</dbReference>
<dbReference type="EMBL" id="BARS01017514">
    <property type="protein sequence ID" value="GAF86015.1"/>
    <property type="molecule type" value="Genomic_DNA"/>
</dbReference>
<dbReference type="CDD" id="cd04433">
    <property type="entry name" value="AFD_class_I"/>
    <property type="match status" value="1"/>
</dbReference>
<dbReference type="GO" id="GO:0031956">
    <property type="term" value="F:medium-chain fatty acid-CoA ligase activity"/>
    <property type="evidence" value="ECO:0007669"/>
    <property type="project" value="TreeGrafter"/>
</dbReference>
<dbReference type="Pfam" id="PF00501">
    <property type="entry name" value="AMP-binding"/>
    <property type="match status" value="1"/>
</dbReference>
<protein>
    <recommendedName>
        <fullName evidence="3">AMP-dependent synthetase/ligase domain-containing protein</fullName>
    </recommendedName>
</protein>
<gene>
    <name evidence="4" type="ORF">S01H1_28640</name>
</gene>
<dbReference type="PRINTS" id="PR00154">
    <property type="entry name" value="AMPBINDING"/>
</dbReference>
<feature type="domain" description="AMP-dependent synthetase/ligase" evidence="3">
    <location>
        <begin position="11"/>
        <end position="269"/>
    </location>
</feature>
<dbReference type="PANTHER" id="PTHR43201:SF5">
    <property type="entry name" value="MEDIUM-CHAIN ACYL-COA LIGASE ACSF2, MITOCHONDRIAL"/>
    <property type="match status" value="1"/>
</dbReference>
<dbReference type="AlphaFoldDB" id="X0UC35"/>
<feature type="non-terminal residue" evidence="4">
    <location>
        <position position="278"/>
    </location>
</feature>
<dbReference type="InterPro" id="IPR000873">
    <property type="entry name" value="AMP-dep_synth/lig_dom"/>
</dbReference>
<evidence type="ECO:0000313" key="4">
    <source>
        <dbReference type="EMBL" id="GAF86015.1"/>
    </source>
</evidence>
<name>X0UC35_9ZZZZ</name>
<dbReference type="SUPFAM" id="SSF56801">
    <property type="entry name" value="Acetyl-CoA synthetase-like"/>
    <property type="match status" value="1"/>
</dbReference>
<organism evidence="4">
    <name type="scientific">marine sediment metagenome</name>
    <dbReference type="NCBI Taxonomy" id="412755"/>
    <lineage>
        <taxon>unclassified sequences</taxon>
        <taxon>metagenomes</taxon>
        <taxon>ecological metagenomes</taxon>
    </lineage>
</organism>
<dbReference type="PANTHER" id="PTHR43201">
    <property type="entry name" value="ACYL-COA SYNTHETASE"/>
    <property type="match status" value="1"/>
</dbReference>
<reference evidence="4" key="1">
    <citation type="journal article" date="2014" name="Front. Microbiol.">
        <title>High frequency of phylogenetically diverse reductive dehalogenase-homologous genes in deep subseafloor sedimentary metagenomes.</title>
        <authorList>
            <person name="Kawai M."/>
            <person name="Futagami T."/>
            <person name="Toyoda A."/>
            <person name="Takaki Y."/>
            <person name="Nishi S."/>
            <person name="Hori S."/>
            <person name="Arai W."/>
            <person name="Tsubouchi T."/>
            <person name="Morono Y."/>
            <person name="Uchiyama I."/>
            <person name="Ito T."/>
            <person name="Fujiyama A."/>
            <person name="Inagaki F."/>
            <person name="Takami H."/>
        </authorList>
    </citation>
    <scope>NUCLEOTIDE SEQUENCE</scope>
    <source>
        <strain evidence="4">Expedition CK06-06</strain>
    </source>
</reference>
<comment type="caution">
    <text evidence="4">The sequence shown here is derived from an EMBL/GenBank/DDBJ whole genome shotgun (WGS) entry which is preliminary data.</text>
</comment>
<proteinExistence type="inferred from homology"/>
<dbReference type="GO" id="GO:0006631">
    <property type="term" value="P:fatty acid metabolic process"/>
    <property type="evidence" value="ECO:0007669"/>
    <property type="project" value="TreeGrafter"/>
</dbReference>
<evidence type="ECO:0000256" key="2">
    <source>
        <dbReference type="ARBA" id="ARBA00022598"/>
    </source>
</evidence>